<dbReference type="Proteomes" id="UP000799092">
    <property type="component" value="Unassembled WGS sequence"/>
</dbReference>
<name>A0A6A8DQH0_9BACI</name>
<keyword evidence="8" id="KW-1185">Reference proteome</keyword>
<feature type="transmembrane region" description="Helical" evidence="5">
    <location>
        <begin position="103"/>
        <end position="119"/>
    </location>
</feature>
<comment type="subcellular location">
    <subcellularLocation>
        <location evidence="1">Membrane</location>
        <topology evidence="1">Multi-pass membrane protein</topology>
    </subcellularLocation>
</comment>
<evidence type="ECO:0000256" key="3">
    <source>
        <dbReference type="ARBA" id="ARBA00022989"/>
    </source>
</evidence>
<dbReference type="PANTHER" id="PTHR31086">
    <property type="entry name" value="ALUMINUM-ACTIVATED MALATE TRANSPORTER 10"/>
    <property type="match status" value="1"/>
</dbReference>
<evidence type="ECO:0000256" key="2">
    <source>
        <dbReference type="ARBA" id="ARBA00022692"/>
    </source>
</evidence>
<protein>
    <submittedName>
        <fullName evidence="7">FUSC family protein</fullName>
    </submittedName>
</protein>
<feature type="transmembrane region" description="Helical" evidence="5">
    <location>
        <begin position="29"/>
        <end position="46"/>
    </location>
</feature>
<accession>A0A6A8DQH0</accession>
<comment type="caution">
    <text evidence="7">The sequence shown here is derived from an EMBL/GenBank/DDBJ whole genome shotgun (WGS) entry which is preliminary data.</text>
</comment>
<feature type="transmembrane region" description="Helical" evidence="5">
    <location>
        <begin position="52"/>
        <end position="70"/>
    </location>
</feature>
<evidence type="ECO:0000313" key="8">
    <source>
        <dbReference type="Proteomes" id="UP000799092"/>
    </source>
</evidence>
<dbReference type="RefSeq" id="WP_153737096.1">
    <property type="nucleotide sequence ID" value="NZ_WJNG01000009.1"/>
</dbReference>
<evidence type="ECO:0000256" key="5">
    <source>
        <dbReference type="SAM" id="Phobius"/>
    </source>
</evidence>
<dbReference type="Pfam" id="PF13515">
    <property type="entry name" value="FUSC_2"/>
    <property type="match status" value="1"/>
</dbReference>
<feature type="transmembrane region" description="Helical" evidence="5">
    <location>
        <begin position="445"/>
        <end position="463"/>
    </location>
</feature>
<dbReference type="InterPro" id="IPR049453">
    <property type="entry name" value="Memb_transporter_dom"/>
</dbReference>
<feature type="domain" description="Integral membrane bound transporter" evidence="6">
    <location>
        <begin position="404"/>
        <end position="530"/>
    </location>
</feature>
<dbReference type="EMBL" id="WJNG01000009">
    <property type="protein sequence ID" value="MRH43472.1"/>
    <property type="molecule type" value="Genomic_DNA"/>
</dbReference>
<keyword evidence="4 5" id="KW-0472">Membrane</keyword>
<feature type="transmembrane region" description="Helical" evidence="5">
    <location>
        <begin position="152"/>
        <end position="172"/>
    </location>
</feature>
<organism evidence="7 8">
    <name type="scientific">Aquibacillus halophilus</name>
    <dbReference type="NCBI Taxonomy" id="930132"/>
    <lineage>
        <taxon>Bacteria</taxon>
        <taxon>Bacillati</taxon>
        <taxon>Bacillota</taxon>
        <taxon>Bacilli</taxon>
        <taxon>Bacillales</taxon>
        <taxon>Bacillaceae</taxon>
        <taxon>Aquibacillus</taxon>
    </lineage>
</organism>
<evidence type="ECO:0000256" key="4">
    <source>
        <dbReference type="ARBA" id="ARBA00023136"/>
    </source>
</evidence>
<gene>
    <name evidence="7" type="ORF">GH741_12365</name>
</gene>
<keyword evidence="3 5" id="KW-1133">Transmembrane helix</keyword>
<feature type="transmembrane region" description="Helical" evidence="5">
    <location>
        <begin position="514"/>
        <end position="536"/>
    </location>
</feature>
<reference evidence="7" key="1">
    <citation type="submission" date="2019-11" db="EMBL/GenBank/DDBJ databases">
        <authorList>
            <person name="Li J."/>
        </authorList>
    </citation>
    <scope>NUCLEOTIDE SEQUENCE</scope>
    <source>
        <strain evidence="7">B6B</strain>
    </source>
</reference>
<feature type="transmembrane region" description="Helical" evidence="5">
    <location>
        <begin position="126"/>
        <end position="146"/>
    </location>
</feature>
<evidence type="ECO:0000313" key="7">
    <source>
        <dbReference type="EMBL" id="MRH43472.1"/>
    </source>
</evidence>
<sequence>MKHLHIRHWIGRLLASDPGRKRFQQAGKATISLMSSVFAMLLILHIAGNELFTPAIVAGMVGLLSIMVVTDDTKKQKRVTTLLLGVSSIFGITLGSLLAGNPYFVGALMVVVIFSAFYFSKFGSRYFSLGMIGFMNVYIASFLQLSTSQFPWFYLGIFIGVVFAYLYNFIIFKDSAHILRRSMRSYHIQANLTLTILIHLIRDPINSQHRKNSLKKNVRKLNEYARNVSVDLSEQDVQEIWPGLDASQLRLYVFDTAMLVETLTDSFEQLKMADALETEELRRILAWVVKSLRDAEVLAQSYKKQNLEEAEQAVQGLRLVLTDLQDDNNQSRSWLFLVRRIESIANHVIKSAVIIQQSLLEGKNADIEFQEVEKEGTAISEDEEVGVKPTTKKAYQALAAGTVSIFVGYVISPIQPYWVILTAFIVLLGTESVGRTYIKGFQRSLGTIFGAIIGFFLARIVSGHSEIEIILLFAVVFLAFYFFTVSYTIMSLFITILIAFMYDILLGGISYHLLVARVVDTIAGAAIALVASMVILPTKTKDKVSDSFADYLTELNPFIQDYLRRFRENVNVKSLSESAFDMDQKLYAIKGSAQSLLQRPGVLSDSGVARLITVFTAINYYAKHLIASSYQKNFDYPQELEVDFKQIEETMEQNIQVLSELITGTEHQGIVHNLSKQRERIERLAPTRQEESQGDLIHHLYYVWKVNKSIVMLAVELGAEEK</sequence>
<evidence type="ECO:0000256" key="1">
    <source>
        <dbReference type="ARBA" id="ARBA00004141"/>
    </source>
</evidence>
<evidence type="ECO:0000259" key="6">
    <source>
        <dbReference type="Pfam" id="PF13515"/>
    </source>
</evidence>
<proteinExistence type="predicted"/>
<dbReference type="GO" id="GO:0016020">
    <property type="term" value="C:membrane"/>
    <property type="evidence" value="ECO:0007669"/>
    <property type="project" value="UniProtKB-SubCell"/>
</dbReference>
<feature type="transmembrane region" description="Helical" evidence="5">
    <location>
        <begin position="469"/>
        <end position="502"/>
    </location>
</feature>
<dbReference type="AlphaFoldDB" id="A0A6A8DQH0"/>
<keyword evidence="2 5" id="KW-0812">Transmembrane</keyword>
<feature type="transmembrane region" description="Helical" evidence="5">
    <location>
        <begin position="79"/>
        <end position="97"/>
    </location>
</feature>
<dbReference type="OrthoDB" id="2689363at2"/>